<name>A0A914PR17_9BILA</name>
<evidence type="ECO:0000313" key="2">
    <source>
        <dbReference type="Proteomes" id="UP000887578"/>
    </source>
</evidence>
<keyword evidence="2" id="KW-1185">Reference proteome</keyword>
<feature type="region of interest" description="Disordered" evidence="1">
    <location>
        <begin position="1"/>
        <end position="46"/>
    </location>
</feature>
<accession>A0A914PR17</accession>
<evidence type="ECO:0000256" key="1">
    <source>
        <dbReference type="SAM" id="MobiDB-lite"/>
    </source>
</evidence>
<evidence type="ECO:0000313" key="3">
    <source>
        <dbReference type="WBParaSite" id="PDA_v2.g18555.t1"/>
    </source>
</evidence>
<organism evidence="2 3">
    <name type="scientific">Panagrolaimus davidi</name>
    <dbReference type="NCBI Taxonomy" id="227884"/>
    <lineage>
        <taxon>Eukaryota</taxon>
        <taxon>Metazoa</taxon>
        <taxon>Ecdysozoa</taxon>
        <taxon>Nematoda</taxon>
        <taxon>Chromadorea</taxon>
        <taxon>Rhabditida</taxon>
        <taxon>Tylenchina</taxon>
        <taxon>Panagrolaimomorpha</taxon>
        <taxon>Panagrolaimoidea</taxon>
        <taxon>Panagrolaimidae</taxon>
        <taxon>Panagrolaimus</taxon>
    </lineage>
</organism>
<protein>
    <submittedName>
        <fullName evidence="3">Uncharacterized protein</fullName>
    </submittedName>
</protein>
<sequence length="74" mass="7431">MSSSSAGAPAASEAQPQQQQQPQPSTSAANSSLNVQVSNQGPGGAMMSPVSIGFSDCKGRDCDVGSVKGYTKIK</sequence>
<dbReference type="AlphaFoldDB" id="A0A914PR17"/>
<dbReference type="WBParaSite" id="PDA_v2.g18555.t1">
    <property type="protein sequence ID" value="PDA_v2.g18555.t1"/>
    <property type="gene ID" value="PDA_v2.g18555"/>
</dbReference>
<feature type="compositionally biased region" description="Low complexity" evidence="1">
    <location>
        <begin position="1"/>
        <end position="32"/>
    </location>
</feature>
<reference evidence="3" key="1">
    <citation type="submission" date="2022-11" db="UniProtKB">
        <authorList>
            <consortium name="WormBaseParasite"/>
        </authorList>
    </citation>
    <scope>IDENTIFICATION</scope>
</reference>
<dbReference type="Proteomes" id="UP000887578">
    <property type="component" value="Unplaced"/>
</dbReference>
<proteinExistence type="predicted"/>